<dbReference type="PROSITE" id="PS01180">
    <property type="entry name" value="CUB"/>
    <property type="match status" value="1"/>
</dbReference>
<comment type="caution">
    <text evidence="3">Lacks conserved residue(s) required for the propagation of feature annotation.</text>
</comment>
<keyword evidence="2" id="KW-1015">Disulfide bond</keyword>
<feature type="signal peptide" evidence="4">
    <location>
        <begin position="1"/>
        <end position="23"/>
    </location>
</feature>
<gene>
    <name evidence="6" type="ORF">MNOR_LOCUS36382</name>
</gene>
<evidence type="ECO:0000256" key="2">
    <source>
        <dbReference type="ARBA" id="ARBA00023157"/>
    </source>
</evidence>
<feature type="chain" id="PRO_5043416211" description="CUB domain-containing protein" evidence="4">
    <location>
        <begin position="24"/>
        <end position="432"/>
    </location>
</feature>
<accession>A0AAV2SG90</accession>
<dbReference type="Pfam" id="PF00431">
    <property type="entry name" value="CUB"/>
    <property type="match status" value="1"/>
</dbReference>
<proteinExistence type="predicted"/>
<dbReference type="AlphaFoldDB" id="A0AAV2SG90"/>
<dbReference type="Proteomes" id="UP001497623">
    <property type="component" value="Unassembled WGS sequence"/>
</dbReference>
<feature type="domain" description="CUB" evidence="5">
    <location>
        <begin position="309"/>
        <end position="424"/>
    </location>
</feature>
<feature type="non-terminal residue" evidence="6">
    <location>
        <position position="432"/>
    </location>
</feature>
<evidence type="ECO:0000256" key="4">
    <source>
        <dbReference type="SAM" id="SignalP"/>
    </source>
</evidence>
<dbReference type="SMART" id="SM00042">
    <property type="entry name" value="CUB"/>
    <property type="match status" value="1"/>
</dbReference>
<feature type="non-terminal residue" evidence="6">
    <location>
        <position position="1"/>
    </location>
</feature>
<dbReference type="Gene3D" id="2.60.120.290">
    <property type="entry name" value="Spermadhesin, CUB domain"/>
    <property type="match status" value="1"/>
</dbReference>
<sequence>VSCPRKMWRYGVIILLLVKCSHQQDLCSQTLLENISRLMDTKLASLVDAKLASLVDAKLASLDIRINDISATLNTVAEKLESNNHEQVGKVSELEVKLLYNIVEMFSALDDKLSIHILNSSSDIIEEKVSDNPNDELSAIDETMHAINSTIEDSNKQEMSGKFPEISEKRSNHSRNNLTNNHDTFHLMISNIRDLLVKQDLSNKEIMTKLSELDDTHLDYLEDNFVDVNTTLNKMTITLQDIVDKLNNMKNVTEQIEIKTVALVESSSHSKILQTEMKMKNITIEDNVPEPINNKSALLQTDQYQMEKCHMFSNVDFNQREFYSPGYPNYYPNNTNCILKLKAPHGYVIRLDFRDYFALEPSNSCQYDGLEVRDGGFEYSPLIGIFCGKDFAPLLTSSKQELWLRFKSDGNIEYIGFRAVYSFIVDPAVVNF</sequence>
<dbReference type="EMBL" id="CAXKWB010066042">
    <property type="protein sequence ID" value="CAL4189418.1"/>
    <property type="molecule type" value="Genomic_DNA"/>
</dbReference>
<keyword evidence="1" id="KW-0677">Repeat</keyword>
<dbReference type="PANTHER" id="PTHR24251">
    <property type="entry name" value="OVOCHYMASE-RELATED"/>
    <property type="match status" value="1"/>
</dbReference>
<comment type="caution">
    <text evidence="6">The sequence shown here is derived from an EMBL/GenBank/DDBJ whole genome shotgun (WGS) entry which is preliminary data.</text>
</comment>
<evidence type="ECO:0000313" key="7">
    <source>
        <dbReference type="Proteomes" id="UP001497623"/>
    </source>
</evidence>
<evidence type="ECO:0000256" key="3">
    <source>
        <dbReference type="PROSITE-ProRule" id="PRU00059"/>
    </source>
</evidence>
<evidence type="ECO:0000259" key="5">
    <source>
        <dbReference type="PROSITE" id="PS01180"/>
    </source>
</evidence>
<dbReference type="InterPro" id="IPR000859">
    <property type="entry name" value="CUB_dom"/>
</dbReference>
<name>A0AAV2SG90_MEGNR</name>
<dbReference type="FunFam" id="2.60.120.290:FF:000013">
    <property type="entry name" value="Membrane frizzled-related protein"/>
    <property type="match status" value="1"/>
</dbReference>
<dbReference type="SUPFAM" id="SSF49854">
    <property type="entry name" value="Spermadhesin, CUB domain"/>
    <property type="match status" value="1"/>
</dbReference>
<keyword evidence="7" id="KW-1185">Reference proteome</keyword>
<dbReference type="CDD" id="cd00041">
    <property type="entry name" value="CUB"/>
    <property type="match status" value="1"/>
</dbReference>
<dbReference type="PANTHER" id="PTHR24251:SF28">
    <property type="entry name" value="NEUROPILIN AND TOLLOID-LIKE, ISOFORM B"/>
    <property type="match status" value="1"/>
</dbReference>
<reference evidence="6 7" key="1">
    <citation type="submission" date="2024-05" db="EMBL/GenBank/DDBJ databases">
        <authorList>
            <person name="Wallberg A."/>
        </authorList>
    </citation>
    <scope>NUCLEOTIDE SEQUENCE [LARGE SCALE GENOMIC DNA]</scope>
</reference>
<keyword evidence="4" id="KW-0732">Signal</keyword>
<evidence type="ECO:0000313" key="6">
    <source>
        <dbReference type="EMBL" id="CAL4189418.1"/>
    </source>
</evidence>
<dbReference type="InterPro" id="IPR035914">
    <property type="entry name" value="Sperma_CUB_dom_sf"/>
</dbReference>
<protein>
    <recommendedName>
        <fullName evidence="5">CUB domain-containing protein</fullName>
    </recommendedName>
</protein>
<evidence type="ECO:0000256" key="1">
    <source>
        <dbReference type="ARBA" id="ARBA00022737"/>
    </source>
</evidence>
<organism evidence="6 7">
    <name type="scientific">Meganyctiphanes norvegica</name>
    <name type="common">Northern krill</name>
    <name type="synonym">Thysanopoda norvegica</name>
    <dbReference type="NCBI Taxonomy" id="48144"/>
    <lineage>
        <taxon>Eukaryota</taxon>
        <taxon>Metazoa</taxon>
        <taxon>Ecdysozoa</taxon>
        <taxon>Arthropoda</taxon>
        <taxon>Crustacea</taxon>
        <taxon>Multicrustacea</taxon>
        <taxon>Malacostraca</taxon>
        <taxon>Eumalacostraca</taxon>
        <taxon>Eucarida</taxon>
        <taxon>Euphausiacea</taxon>
        <taxon>Euphausiidae</taxon>
        <taxon>Meganyctiphanes</taxon>
    </lineage>
</organism>